<reference evidence="3 4" key="1">
    <citation type="submission" date="2020-01" db="EMBL/GenBank/DDBJ databases">
        <title>Identification and distribution of gene clusters putatively required for synthesis of sphingolipid metabolism inhibitors in phylogenetically diverse species of the filamentous fungus Fusarium.</title>
        <authorList>
            <person name="Kim H.-S."/>
            <person name="Busman M."/>
            <person name="Brown D.W."/>
            <person name="Divon H."/>
            <person name="Uhlig S."/>
            <person name="Proctor R.H."/>
        </authorList>
    </citation>
    <scope>NUCLEOTIDE SEQUENCE [LARGE SCALE GENOMIC DNA]</scope>
    <source>
        <strain evidence="3 4">NRRL 20459</strain>
    </source>
</reference>
<dbReference type="InterPro" id="IPR015422">
    <property type="entry name" value="PyrdxlP-dep_Trfase_small"/>
</dbReference>
<feature type="domain" description="Aminotransferase class I/classII large" evidence="2">
    <location>
        <begin position="291"/>
        <end position="449"/>
    </location>
</feature>
<keyword evidence="1" id="KW-0663">Pyridoxal phosphate</keyword>
<evidence type="ECO:0000259" key="2">
    <source>
        <dbReference type="Pfam" id="PF00155"/>
    </source>
</evidence>
<evidence type="ECO:0000313" key="4">
    <source>
        <dbReference type="Proteomes" id="UP000554235"/>
    </source>
</evidence>
<dbReference type="GO" id="GO:0008483">
    <property type="term" value="F:transaminase activity"/>
    <property type="evidence" value="ECO:0007669"/>
    <property type="project" value="TreeGrafter"/>
</dbReference>
<name>A0A8H4P478_9HYPO</name>
<dbReference type="PANTHER" id="PTHR43795:SF39">
    <property type="entry name" value="AMINOTRANSFERASE CLASS I_CLASSII DOMAIN-CONTAINING PROTEIN"/>
    <property type="match status" value="1"/>
</dbReference>
<proteinExistence type="predicted"/>
<dbReference type="PANTHER" id="PTHR43795">
    <property type="entry name" value="BIFUNCTIONAL ASPARTATE AMINOTRANSFERASE AND GLUTAMATE/ASPARTATE-PREPHENATE AMINOTRANSFERASE-RELATED"/>
    <property type="match status" value="1"/>
</dbReference>
<dbReference type="Gene3D" id="3.90.1150.10">
    <property type="entry name" value="Aspartate Aminotransferase, domain 1"/>
    <property type="match status" value="1"/>
</dbReference>
<accession>A0A8H4P478</accession>
<dbReference type="OrthoDB" id="7042322at2759"/>
<keyword evidence="4" id="KW-1185">Reference proteome</keyword>
<feature type="domain" description="Aminotransferase class I/classII large" evidence="2">
    <location>
        <begin position="42"/>
        <end position="238"/>
    </location>
</feature>
<protein>
    <submittedName>
        <fullName evidence="3">1-aminocyclopropane-1-carboxylate synthase</fullName>
    </submittedName>
</protein>
<dbReference type="SUPFAM" id="SSF53383">
    <property type="entry name" value="PLP-dependent transferases"/>
    <property type="match status" value="1"/>
</dbReference>
<dbReference type="PRINTS" id="PR00753">
    <property type="entry name" value="ACCSYNTHASE"/>
</dbReference>
<organism evidence="3 4">
    <name type="scientific">Fusarium albosuccineum</name>
    <dbReference type="NCBI Taxonomy" id="1237068"/>
    <lineage>
        <taxon>Eukaryota</taxon>
        <taxon>Fungi</taxon>
        <taxon>Dikarya</taxon>
        <taxon>Ascomycota</taxon>
        <taxon>Pezizomycotina</taxon>
        <taxon>Sordariomycetes</taxon>
        <taxon>Hypocreomycetidae</taxon>
        <taxon>Hypocreales</taxon>
        <taxon>Nectriaceae</taxon>
        <taxon>Fusarium</taxon>
        <taxon>Fusarium decemcellulare species complex</taxon>
    </lineage>
</organism>
<dbReference type="AlphaFoldDB" id="A0A8H4P478"/>
<dbReference type="CDD" id="cd00609">
    <property type="entry name" value="AAT_like"/>
    <property type="match status" value="1"/>
</dbReference>
<dbReference type="GO" id="GO:0006520">
    <property type="term" value="P:amino acid metabolic process"/>
    <property type="evidence" value="ECO:0007669"/>
    <property type="project" value="TreeGrafter"/>
</dbReference>
<gene>
    <name evidence="3" type="ORF">FALBO_11300</name>
</gene>
<dbReference type="InterPro" id="IPR015424">
    <property type="entry name" value="PyrdxlP-dep_Trfase"/>
</dbReference>
<dbReference type="InterPro" id="IPR015421">
    <property type="entry name" value="PyrdxlP-dep_Trfase_major"/>
</dbReference>
<evidence type="ECO:0000313" key="3">
    <source>
        <dbReference type="EMBL" id="KAF4461894.1"/>
    </source>
</evidence>
<dbReference type="InterPro" id="IPR004839">
    <property type="entry name" value="Aminotransferase_I/II_large"/>
</dbReference>
<dbReference type="Gene3D" id="3.40.640.10">
    <property type="entry name" value="Type I PLP-dependent aspartate aminotransferase-like (Major domain)"/>
    <property type="match status" value="1"/>
</dbReference>
<dbReference type="EMBL" id="JAADYS010001632">
    <property type="protein sequence ID" value="KAF4461894.1"/>
    <property type="molecule type" value="Genomic_DNA"/>
</dbReference>
<dbReference type="InterPro" id="IPR050478">
    <property type="entry name" value="Ethylene_sulfur-biosynth"/>
</dbReference>
<evidence type="ECO:0000256" key="1">
    <source>
        <dbReference type="ARBA" id="ARBA00022898"/>
    </source>
</evidence>
<sequence>MENDTASLSSRGQVFAKQAEEELLLKVLADLWDPKTNPSGYLNLGVAENMLMHRELVDYMTQNFEINSHALTYGDGFSGSLQLRKAIARFITTQFKPVEPVLGSHVVVTAGVTLALESCAFSLCDAGDGALLARPYYGSFPEDLAARARVEVIPVSLEHVDPFSERAVAAYEEAMVAAEKKGIKVRVLLLCNPHNPLGRCYTREALVGYMQFCQKHNLHLISDEIYALSTWHNPDDPDAPDFTSLLSVNPVGVINPQLVHVLWGMSKVHTPLYDASMLARAEPLWLTSIQDFGSNGLRLGCVISQHNKAFHNALTMNSYFSCPSSAADRITLAILSDDHFVKSFMAENKSRLAKHYLATVRFLEAHGIPYQKGTNAGFFVWANLLAPSMPSLASSKSELHALENKLQQTLLDHKVFLATGTAFGNPTPGWFRIIFAHERAYLDEGLKRIVEAMRRVGIQLQTK</sequence>
<comment type="caution">
    <text evidence="3">The sequence shown here is derived from an EMBL/GenBank/DDBJ whole genome shotgun (WGS) entry which is preliminary data.</text>
</comment>
<dbReference type="Proteomes" id="UP000554235">
    <property type="component" value="Unassembled WGS sequence"/>
</dbReference>
<dbReference type="GO" id="GO:0030170">
    <property type="term" value="F:pyridoxal phosphate binding"/>
    <property type="evidence" value="ECO:0007669"/>
    <property type="project" value="InterPro"/>
</dbReference>
<dbReference type="Pfam" id="PF00155">
    <property type="entry name" value="Aminotran_1_2"/>
    <property type="match status" value="2"/>
</dbReference>